<evidence type="ECO:0000313" key="2">
    <source>
        <dbReference type="Proteomes" id="UP000033099"/>
    </source>
</evidence>
<dbReference type="Proteomes" id="UP000033099">
    <property type="component" value="Chromosome"/>
</dbReference>
<evidence type="ECO:0000313" key="1">
    <source>
        <dbReference type="EMBL" id="AKA85726.1"/>
    </source>
</evidence>
<dbReference type="AlphaFoldDB" id="A0AAU8TUL5"/>
<gene>
    <name evidence="1" type="ORF">VO64_5180</name>
</gene>
<dbReference type="EMBL" id="CP011117">
    <property type="protein sequence ID" value="AKA85726.1"/>
    <property type="molecule type" value="Genomic_DNA"/>
</dbReference>
<protein>
    <submittedName>
        <fullName evidence="1">Uncharacterized protein</fullName>
    </submittedName>
</protein>
<dbReference type="KEGG" id="pfb:VO64_5180"/>
<accession>A0AAU8TUL5</accession>
<name>A0AAU8TUL5_9PSED</name>
<proteinExistence type="predicted"/>
<sequence length="52" mass="5714">MLCPAPGTLSGQRRFEVLAGLLTSRSGTRTKRIMLLYTNKANNVFDCLGKRG</sequence>
<organism evidence="1 2">
    <name type="scientific">Pseudomonas synxantha</name>
    <dbReference type="NCBI Taxonomy" id="47883"/>
    <lineage>
        <taxon>Bacteria</taxon>
        <taxon>Pseudomonadati</taxon>
        <taxon>Pseudomonadota</taxon>
        <taxon>Gammaproteobacteria</taxon>
        <taxon>Pseudomonadales</taxon>
        <taxon>Pseudomonadaceae</taxon>
        <taxon>Pseudomonas</taxon>
    </lineage>
</organism>
<reference evidence="1 2" key="1">
    <citation type="journal article" date="2015" name="Genome Announc.">
        <title>Complete Genome Sequence of Biocontrol Strain Pseudomonas fluorescens LBUM223.</title>
        <authorList>
            <person name="Roquigny R."/>
            <person name="Arseneault T."/>
            <person name="Gadkar V.J."/>
            <person name="Novinscak A."/>
            <person name="Joly D.L."/>
            <person name="Filion M."/>
        </authorList>
    </citation>
    <scope>NUCLEOTIDE SEQUENCE [LARGE SCALE GENOMIC DNA]</scope>
    <source>
        <strain evidence="1 2">LBUM223</strain>
    </source>
</reference>